<organism evidence="5 6">
    <name type="scientific">Gordonia spumicola</name>
    <dbReference type="NCBI Taxonomy" id="589161"/>
    <lineage>
        <taxon>Bacteria</taxon>
        <taxon>Bacillati</taxon>
        <taxon>Actinomycetota</taxon>
        <taxon>Actinomycetes</taxon>
        <taxon>Mycobacteriales</taxon>
        <taxon>Gordoniaceae</taxon>
        <taxon>Gordonia</taxon>
    </lineage>
</organism>
<dbReference type="Gene3D" id="1.10.10.10">
    <property type="entry name" value="Winged helix-like DNA-binding domain superfamily/Winged helix DNA-binding domain"/>
    <property type="match status" value="1"/>
</dbReference>
<proteinExistence type="inferred from homology"/>
<evidence type="ECO:0008006" key="7">
    <source>
        <dbReference type="Google" id="ProtNLM"/>
    </source>
</evidence>
<comment type="caution">
    <text evidence="5">The sequence shown here is derived from an EMBL/GenBank/DDBJ whole genome shotgun (WGS) entry which is preliminary data.</text>
</comment>
<dbReference type="Pfam" id="PF03704">
    <property type="entry name" value="BTAD"/>
    <property type="match status" value="1"/>
</dbReference>
<dbReference type="InterPro" id="IPR005158">
    <property type="entry name" value="BTAD"/>
</dbReference>
<dbReference type="Pfam" id="PF00486">
    <property type="entry name" value="Trans_reg_C"/>
    <property type="match status" value="1"/>
</dbReference>
<dbReference type="PANTHER" id="PTHR47691">
    <property type="entry name" value="REGULATOR-RELATED"/>
    <property type="match status" value="1"/>
</dbReference>
<dbReference type="SUPFAM" id="SSF52540">
    <property type="entry name" value="P-loop containing nucleoside triphosphate hydrolases"/>
    <property type="match status" value="1"/>
</dbReference>
<dbReference type="GO" id="GO:0000160">
    <property type="term" value="P:phosphorelay signal transduction system"/>
    <property type="evidence" value="ECO:0007669"/>
    <property type="project" value="InterPro"/>
</dbReference>
<protein>
    <recommendedName>
        <fullName evidence="7">SARP family transcriptional regulator</fullName>
    </recommendedName>
</protein>
<dbReference type="EMBL" id="BJOV01000005">
    <property type="protein sequence ID" value="GEE03506.1"/>
    <property type="molecule type" value="Genomic_DNA"/>
</dbReference>
<dbReference type="InterPro" id="IPR011990">
    <property type="entry name" value="TPR-like_helical_dom_sf"/>
</dbReference>
<evidence type="ECO:0000259" key="3">
    <source>
        <dbReference type="SMART" id="SM00862"/>
    </source>
</evidence>
<gene>
    <name evidence="5" type="ORF">nbrc107696_39520</name>
</gene>
<dbReference type="InterPro" id="IPR001867">
    <property type="entry name" value="OmpR/PhoB-type_DNA-bd"/>
</dbReference>
<dbReference type="InterPro" id="IPR027417">
    <property type="entry name" value="P-loop_NTPase"/>
</dbReference>
<sequence length="1041" mass="111037">MTVIGLLGPVTVDGAGVPGLRARRLLVALVAADGRPVSANRLIDDVWGEAPPKSAGAALHTQISRLRPLIGDAALVGADGSYVLSGYETDLAAAERLLAEGDAEQASRLWRGTVGSDLGPGDGPADGLRAQARRLRARIDEALAHAAMARGDWPCATAIAQATIDDDPLDEAAHVLLMRALAADGRTSEALAAYSRLRRILAEELGADPGPEATAVNAELVSSVSPPVRRASQPRLRGDPLIGRDADVRAIRGLLSEHRVVTVQGPGGVGKTSIATTIGDLLAADGTSVFYIPLAAVRDDADLIGVVAAALGVGESDVRTSSVPRLMRRDLESSLGDALRSTDSVLVLDNCEQVIDACARLVDGLVADLPTLRVLVTSRSPLLIAPEQVYRLPVLDASPGVELFAARARSVRPDADLDPAAVADLCAHLDGLPLAIELAAARIRVMSVAEISAGLTERFELLRSADRTAPRRHRTLEAVIDWSWDLLDHTARRTLGRTCLFPDGFAIDAAEAVTGLSGARLADALTALVDQSLLHVDESGGRTRYRMLEMVREFGERRVDGTDEVVAAMSSWARTVCDDVRTRYESVPDTELAARIAVESENLVWVLRRAVAAADDATIVSVYPVLSAFWASRGLHHEAAAWGARIVDDLGPAPADPDEETRGAWQLTALIAILHLLPVGDLRRVAAASTTLRRLHRPDRVFDDVAELLSALVLARRPRAGYRLVVRALAPGRPDRIRWVALSVRFNVRENAGDLDGALADSIAVARLSARPDSFTAAMTDMTTGSLFGQQGRWADALERYRDAYRRLLALGADDDAHQVGGYIVAMLLSLGDVDGARAALDEISGGWGPADPTPQGNPETVAVMMVMTAEHLRLSGTGSTGEIVDVLRRAADLLLDDRAITQRDPGVMGCVTATVAARIRLGVTDGLDRALDDAAAAVIEMRDKSGWIDVPHSAGVVFVTGLYRCLRRPGDAEGTRLMALGLRLRPRHDYPAMHELIVDAERLSGSSAAEWASIVTECESMSRRTALDDVHGTFAERRAH</sequence>
<dbReference type="InterPro" id="IPR058852">
    <property type="entry name" value="HTH_77"/>
</dbReference>
<dbReference type="PANTHER" id="PTHR47691:SF3">
    <property type="entry name" value="HTH-TYPE TRANSCRIPTIONAL REGULATOR RV0890C-RELATED"/>
    <property type="match status" value="1"/>
</dbReference>
<feature type="domain" description="Bacterial transcriptional activator" evidence="4">
    <location>
        <begin position="89"/>
        <end position="221"/>
    </location>
</feature>
<dbReference type="Pfam" id="PF25872">
    <property type="entry name" value="HTH_77"/>
    <property type="match status" value="1"/>
</dbReference>
<comment type="similarity">
    <text evidence="1">Belongs to the AfsR/DnrI/RedD regulatory family.</text>
</comment>
<dbReference type="GO" id="GO:0043531">
    <property type="term" value="F:ADP binding"/>
    <property type="evidence" value="ECO:0007669"/>
    <property type="project" value="InterPro"/>
</dbReference>
<dbReference type="PRINTS" id="PR00364">
    <property type="entry name" value="DISEASERSIST"/>
</dbReference>
<dbReference type="InterPro" id="IPR036388">
    <property type="entry name" value="WH-like_DNA-bd_sf"/>
</dbReference>
<dbReference type="SMART" id="SM00862">
    <property type="entry name" value="Trans_reg_C"/>
    <property type="match status" value="1"/>
</dbReference>
<evidence type="ECO:0000313" key="6">
    <source>
        <dbReference type="Proteomes" id="UP000444960"/>
    </source>
</evidence>
<accession>A0A7I9VDS6</accession>
<dbReference type="Gene3D" id="3.40.50.300">
    <property type="entry name" value="P-loop containing nucleotide triphosphate hydrolases"/>
    <property type="match status" value="1"/>
</dbReference>
<dbReference type="SMART" id="SM01043">
    <property type="entry name" value="BTAD"/>
    <property type="match status" value="1"/>
</dbReference>
<reference evidence="6" key="1">
    <citation type="submission" date="2019-06" db="EMBL/GenBank/DDBJ databases">
        <title>Gordonia isolated from sludge of a wastewater treatment plant.</title>
        <authorList>
            <person name="Tamura T."/>
            <person name="Aoyama K."/>
            <person name="Kang Y."/>
            <person name="Saito S."/>
            <person name="Akiyama N."/>
            <person name="Yazawa K."/>
            <person name="Gonoi T."/>
            <person name="Mikami Y."/>
        </authorList>
    </citation>
    <scope>NUCLEOTIDE SEQUENCE [LARGE SCALE GENOMIC DNA]</scope>
    <source>
        <strain evidence="6">NBRC 107696</strain>
    </source>
</reference>
<dbReference type="SUPFAM" id="SSF48452">
    <property type="entry name" value="TPR-like"/>
    <property type="match status" value="1"/>
</dbReference>
<dbReference type="GO" id="GO:0003677">
    <property type="term" value="F:DNA binding"/>
    <property type="evidence" value="ECO:0007669"/>
    <property type="project" value="UniProtKB-KW"/>
</dbReference>
<dbReference type="Proteomes" id="UP000444960">
    <property type="component" value="Unassembled WGS sequence"/>
</dbReference>
<evidence type="ECO:0000313" key="5">
    <source>
        <dbReference type="EMBL" id="GEE03506.1"/>
    </source>
</evidence>
<dbReference type="SUPFAM" id="SSF46894">
    <property type="entry name" value="C-terminal effector domain of the bipartite response regulators"/>
    <property type="match status" value="1"/>
</dbReference>
<dbReference type="GO" id="GO:0006355">
    <property type="term" value="P:regulation of DNA-templated transcription"/>
    <property type="evidence" value="ECO:0007669"/>
    <property type="project" value="InterPro"/>
</dbReference>
<dbReference type="AlphaFoldDB" id="A0A7I9VDS6"/>
<name>A0A7I9VDS6_9ACTN</name>
<keyword evidence="6" id="KW-1185">Reference proteome</keyword>
<evidence type="ECO:0000256" key="2">
    <source>
        <dbReference type="ARBA" id="ARBA00023125"/>
    </source>
</evidence>
<evidence type="ECO:0000259" key="4">
    <source>
        <dbReference type="SMART" id="SM01043"/>
    </source>
</evidence>
<keyword evidence="2" id="KW-0238">DNA-binding</keyword>
<feature type="domain" description="OmpR/PhoB-type" evidence="3">
    <location>
        <begin position="14"/>
        <end position="84"/>
    </location>
</feature>
<evidence type="ECO:0000256" key="1">
    <source>
        <dbReference type="ARBA" id="ARBA00005820"/>
    </source>
</evidence>
<dbReference type="InterPro" id="IPR016032">
    <property type="entry name" value="Sig_transdc_resp-reg_C-effctor"/>
</dbReference>
<dbReference type="Gene3D" id="1.25.40.10">
    <property type="entry name" value="Tetratricopeptide repeat domain"/>
    <property type="match status" value="1"/>
</dbReference>